<reference evidence="1 2" key="1">
    <citation type="journal article" date="2018" name="Nat. Genet.">
        <title>The Rosa genome provides new insights in the design of modern roses.</title>
        <authorList>
            <person name="Bendahmane M."/>
        </authorList>
    </citation>
    <scope>NUCLEOTIDE SEQUENCE [LARGE SCALE GENOMIC DNA]</scope>
    <source>
        <strain evidence="2">cv. Old Blush</strain>
    </source>
</reference>
<dbReference type="AlphaFoldDB" id="A0A2P6QGW1"/>
<comment type="caution">
    <text evidence="1">The sequence shown here is derived from an EMBL/GenBank/DDBJ whole genome shotgun (WGS) entry which is preliminary data.</text>
</comment>
<name>A0A2P6QGW1_ROSCH</name>
<dbReference type="EMBL" id="PDCK01000043">
    <property type="protein sequence ID" value="PRQ33414.1"/>
    <property type="molecule type" value="Genomic_DNA"/>
</dbReference>
<gene>
    <name evidence="1" type="ORF">RchiOBHm_Chr5g0057361</name>
</gene>
<protein>
    <submittedName>
        <fullName evidence="1">Uncharacterized protein</fullName>
    </submittedName>
</protein>
<dbReference type="Proteomes" id="UP000238479">
    <property type="component" value="Chromosome 5"/>
</dbReference>
<keyword evidence="2" id="KW-1185">Reference proteome</keyword>
<evidence type="ECO:0000313" key="2">
    <source>
        <dbReference type="Proteomes" id="UP000238479"/>
    </source>
</evidence>
<evidence type="ECO:0000313" key="1">
    <source>
        <dbReference type="EMBL" id="PRQ33414.1"/>
    </source>
</evidence>
<sequence length="64" mass="7196">MAEESFMDRLGTYMHESCPKIDKDCWQGNCNEPFPASLVFVVHGSDESASVEDAFEFGKIIPDH</sequence>
<organism evidence="1 2">
    <name type="scientific">Rosa chinensis</name>
    <name type="common">China rose</name>
    <dbReference type="NCBI Taxonomy" id="74649"/>
    <lineage>
        <taxon>Eukaryota</taxon>
        <taxon>Viridiplantae</taxon>
        <taxon>Streptophyta</taxon>
        <taxon>Embryophyta</taxon>
        <taxon>Tracheophyta</taxon>
        <taxon>Spermatophyta</taxon>
        <taxon>Magnoliopsida</taxon>
        <taxon>eudicotyledons</taxon>
        <taxon>Gunneridae</taxon>
        <taxon>Pentapetalae</taxon>
        <taxon>rosids</taxon>
        <taxon>fabids</taxon>
        <taxon>Rosales</taxon>
        <taxon>Rosaceae</taxon>
        <taxon>Rosoideae</taxon>
        <taxon>Rosoideae incertae sedis</taxon>
        <taxon>Rosa</taxon>
    </lineage>
</organism>
<accession>A0A2P6QGW1</accession>
<dbReference type="Gramene" id="PRQ33414">
    <property type="protein sequence ID" value="PRQ33414"/>
    <property type="gene ID" value="RchiOBHm_Chr5g0057361"/>
</dbReference>
<proteinExistence type="predicted"/>